<dbReference type="Gene3D" id="3.40.50.150">
    <property type="entry name" value="Vaccinia Virus protein VP39"/>
    <property type="match status" value="1"/>
</dbReference>
<evidence type="ECO:0000313" key="2">
    <source>
        <dbReference type="Proteomes" id="UP000664795"/>
    </source>
</evidence>
<dbReference type="Proteomes" id="UP000664795">
    <property type="component" value="Unassembled WGS sequence"/>
</dbReference>
<gene>
    <name evidence="1" type="ORF">J2I48_20585</name>
</gene>
<dbReference type="Pfam" id="PF13489">
    <property type="entry name" value="Methyltransf_23"/>
    <property type="match status" value="1"/>
</dbReference>
<organism evidence="1 2">
    <name type="scientific">Fibrella aquatilis</name>
    <dbReference type="NCBI Taxonomy" id="2817059"/>
    <lineage>
        <taxon>Bacteria</taxon>
        <taxon>Pseudomonadati</taxon>
        <taxon>Bacteroidota</taxon>
        <taxon>Cytophagia</taxon>
        <taxon>Cytophagales</taxon>
        <taxon>Spirosomataceae</taxon>
        <taxon>Fibrella</taxon>
    </lineage>
</organism>
<dbReference type="EMBL" id="JAFMYU010000019">
    <property type="protein sequence ID" value="MBO0933420.1"/>
    <property type="molecule type" value="Genomic_DNA"/>
</dbReference>
<keyword evidence="2" id="KW-1185">Reference proteome</keyword>
<accession>A0A939GAQ9</accession>
<comment type="caution">
    <text evidence="1">The sequence shown here is derived from an EMBL/GenBank/DDBJ whole genome shotgun (WGS) entry which is preliminary data.</text>
</comment>
<evidence type="ECO:0008006" key="3">
    <source>
        <dbReference type="Google" id="ProtNLM"/>
    </source>
</evidence>
<dbReference type="InterPro" id="IPR029063">
    <property type="entry name" value="SAM-dependent_MTases_sf"/>
</dbReference>
<sequence>MTNRAITSDETAFTDEEFDEIYPQGIEANFWHTCRNRLIMNALSPGLLYMDVGSGRGIVTDYLFKHGVVIEGAELGDSNPMPNNTVPIHYKTNVTELPETLRLQVGALTFFDVIEHIEQPIPFLETILKAYPNVTELVFTVPARQEIWTNFDEFNRHFMRYSLPDMRRVVEALGFQVVTNRYFFQSLYCLLFAKTRFSRTDRNEQQRPPKGVVALAHGLIGHLMYWESKLLPSGWYGSSVLCIGRR</sequence>
<proteinExistence type="predicted"/>
<dbReference type="SUPFAM" id="SSF53335">
    <property type="entry name" value="S-adenosyl-L-methionine-dependent methyltransferases"/>
    <property type="match status" value="1"/>
</dbReference>
<dbReference type="AlphaFoldDB" id="A0A939GAQ9"/>
<name>A0A939GAQ9_9BACT</name>
<evidence type="ECO:0000313" key="1">
    <source>
        <dbReference type="EMBL" id="MBO0933420.1"/>
    </source>
</evidence>
<dbReference type="RefSeq" id="WP_207337386.1">
    <property type="nucleotide sequence ID" value="NZ_JAFMYU010000019.1"/>
</dbReference>
<reference evidence="1 2" key="1">
    <citation type="submission" date="2021-03" db="EMBL/GenBank/DDBJ databases">
        <title>Fibrella sp. HMF5036 genome sequencing and assembly.</title>
        <authorList>
            <person name="Kang H."/>
            <person name="Kim H."/>
            <person name="Bae S."/>
            <person name="Joh K."/>
        </authorList>
    </citation>
    <scope>NUCLEOTIDE SEQUENCE [LARGE SCALE GENOMIC DNA]</scope>
    <source>
        <strain evidence="1 2">HMF5036</strain>
    </source>
</reference>
<protein>
    <recommendedName>
        <fullName evidence="3">Methyltransferase domain-containing protein</fullName>
    </recommendedName>
</protein>